<reference evidence="2 3" key="1">
    <citation type="submission" date="2016-09" db="EMBL/GenBank/DDBJ databases">
        <title>Draft genome sequence of the soil isolate, Lysinibacillus fusiformis M5, a potential hypoxanthine producer.</title>
        <authorList>
            <person name="Gallegos-Monterrosa R."/>
            <person name="Maroti G."/>
            <person name="Balint B."/>
            <person name="Kovacs A.T."/>
        </authorList>
    </citation>
    <scope>NUCLEOTIDE SEQUENCE [LARGE SCALE GENOMIC DNA]</scope>
    <source>
        <strain evidence="2 3">M5</strain>
    </source>
</reference>
<dbReference type="Gene3D" id="3.40.50.300">
    <property type="entry name" value="P-loop containing nucleotide triphosphate hydrolases"/>
    <property type="match status" value="1"/>
</dbReference>
<dbReference type="InterPro" id="IPR050678">
    <property type="entry name" value="DNA_Partitioning_ATPase"/>
</dbReference>
<dbReference type="EMBL" id="MECQ01000008">
    <property type="protein sequence ID" value="ODV53286.1"/>
    <property type="molecule type" value="Genomic_DNA"/>
</dbReference>
<dbReference type="CDD" id="cd02042">
    <property type="entry name" value="ParAB_family"/>
    <property type="match status" value="1"/>
</dbReference>
<dbReference type="OrthoDB" id="9791162at2"/>
<evidence type="ECO:0000313" key="3">
    <source>
        <dbReference type="Proteomes" id="UP000094784"/>
    </source>
</evidence>
<evidence type="ECO:0000313" key="2">
    <source>
        <dbReference type="EMBL" id="ODV53286.1"/>
    </source>
</evidence>
<dbReference type="InterPro" id="IPR027417">
    <property type="entry name" value="P-loop_NTPase"/>
</dbReference>
<feature type="domain" description="AAA" evidence="1">
    <location>
        <begin position="4"/>
        <end position="187"/>
    </location>
</feature>
<protein>
    <recommendedName>
        <fullName evidence="1">AAA domain-containing protein</fullName>
    </recommendedName>
</protein>
<dbReference type="RefSeq" id="WP_069483528.1">
    <property type="nucleotide sequence ID" value="NZ_CP130331.1"/>
</dbReference>
<dbReference type="AlphaFoldDB" id="A0A1E4QYL2"/>
<evidence type="ECO:0000259" key="1">
    <source>
        <dbReference type="Pfam" id="PF13614"/>
    </source>
</evidence>
<organism evidence="2 3">
    <name type="scientific">Lysinibacillus fusiformis</name>
    <dbReference type="NCBI Taxonomy" id="28031"/>
    <lineage>
        <taxon>Bacteria</taxon>
        <taxon>Bacillati</taxon>
        <taxon>Bacillota</taxon>
        <taxon>Bacilli</taxon>
        <taxon>Bacillales</taxon>
        <taxon>Bacillaceae</taxon>
        <taxon>Lysinibacillus</taxon>
    </lineage>
</organism>
<dbReference type="InterPro" id="IPR025669">
    <property type="entry name" value="AAA_dom"/>
</dbReference>
<dbReference type="SUPFAM" id="SSF52540">
    <property type="entry name" value="P-loop containing nucleoside triphosphate hydrolases"/>
    <property type="match status" value="1"/>
</dbReference>
<name>A0A1E4QYL2_9BACI</name>
<dbReference type="Proteomes" id="UP000094784">
    <property type="component" value="Unassembled WGS sequence"/>
</dbReference>
<accession>A0A1E4QYL2</accession>
<sequence length="275" mass="30937">MKKAKIISVHIQKGGAGKTTTTSFLGGELAARGFKVLLLDTDKQKNLTVNYRLKFEEDDPEKKRKNVYNFIINSKKKDFNPFDYIIPTEFENIDMVPAVSDQPSISKELDSTNLGRLEFVKSALQGLQNAYDFIIIDCGLDLDVLSYNCYQASDFVIVPVNPEPNTKECIPPTYAFLEENMEHNPNLKAGVVFVNVDARESISRTTIASVAEGMKDLCKIFDIQIRRDTNVKQAQDYRVPINLFAPKSKAAIDVSMLIDELLLELKEVCPEKMGV</sequence>
<comment type="caution">
    <text evidence="2">The sequence shown here is derived from an EMBL/GenBank/DDBJ whole genome shotgun (WGS) entry which is preliminary data.</text>
</comment>
<gene>
    <name evidence="2" type="ORF">BG258_23580</name>
</gene>
<dbReference type="Pfam" id="PF13614">
    <property type="entry name" value="AAA_31"/>
    <property type="match status" value="1"/>
</dbReference>
<dbReference type="PANTHER" id="PTHR13696:SF99">
    <property type="entry name" value="COBYRINIC ACID AC-DIAMIDE SYNTHASE"/>
    <property type="match status" value="1"/>
</dbReference>
<dbReference type="PANTHER" id="PTHR13696">
    <property type="entry name" value="P-LOOP CONTAINING NUCLEOSIDE TRIPHOSPHATE HYDROLASE"/>
    <property type="match status" value="1"/>
</dbReference>
<proteinExistence type="predicted"/>